<dbReference type="AlphaFoldDB" id="A0A9J6RMA2"/>
<dbReference type="GO" id="GO:0003677">
    <property type="term" value="F:DNA binding"/>
    <property type="evidence" value="ECO:0007669"/>
    <property type="project" value="InterPro"/>
</dbReference>
<dbReference type="Pfam" id="PF06892">
    <property type="entry name" value="Phage_CP76"/>
    <property type="match status" value="1"/>
</dbReference>
<dbReference type="RefSeq" id="WP_258331260.1">
    <property type="nucleotide sequence ID" value="NZ_JAPTGG010000005.1"/>
</dbReference>
<accession>A0A9J6RMA2</accession>
<sequence>MGTLHPTVVSETAATYSLNLFMPEVFGLMSAAQATVHEYPGKADAIAQQLQTNHISKAAHTLLNEVNPLCTNHKYGLVDSVYVQTITQDYRTLQQYAAALNHSVVYLGDFSGISDTELLEAYADWHADIGLTAAEVSRALADRRIEPTEFLAIKQRLHQSLRTGLEFLNRLASVVEDE</sequence>
<name>A0A9J6RMA2_9GAMM</name>
<reference evidence="1 2" key="1">
    <citation type="submission" date="2022-12" db="EMBL/GenBank/DDBJ databases">
        <title>Dasania phycosphaerae sp. nov., isolated from particulate material of the south coast of Korea.</title>
        <authorList>
            <person name="Jiang Y."/>
        </authorList>
    </citation>
    <scope>NUCLEOTIDE SEQUENCE [LARGE SCALE GENOMIC DNA]</scope>
    <source>
        <strain evidence="1 2">GY-19</strain>
    </source>
</reference>
<proteinExistence type="predicted"/>
<keyword evidence="2" id="KW-1185">Reference proteome</keyword>
<comment type="caution">
    <text evidence="1">The sequence shown here is derived from an EMBL/GenBank/DDBJ whole genome shotgun (WGS) entry which is preliminary data.</text>
</comment>
<evidence type="ECO:0000313" key="1">
    <source>
        <dbReference type="EMBL" id="MCZ0865109.1"/>
    </source>
</evidence>
<dbReference type="InterPro" id="IPR009679">
    <property type="entry name" value="Phage_186_CII-like"/>
</dbReference>
<protein>
    <submittedName>
        <fullName evidence="1">Uncharacterized protein</fullName>
    </submittedName>
</protein>
<organism evidence="1 2">
    <name type="scientific">Dasania phycosphaerae</name>
    <dbReference type="NCBI Taxonomy" id="2950436"/>
    <lineage>
        <taxon>Bacteria</taxon>
        <taxon>Pseudomonadati</taxon>
        <taxon>Pseudomonadota</taxon>
        <taxon>Gammaproteobacteria</taxon>
        <taxon>Cellvibrionales</taxon>
        <taxon>Spongiibacteraceae</taxon>
        <taxon>Dasania</taxon>
    </lineage>
</organism>
<dbReference type="EMBL" id="JAPTGG010000005">
    <property type="protein sequence ID" value="MCZ0865109.1"/>
    <property type="molecule type" value="Genomic_DNA"/>
</dbReference>
<dbReference type="Proteomes" id="UP001069090">
    <property type="component" value="Unassembled WGS sequence"/>
</dbReference>
<evidence type="ECO:0000313" key="2">
    <source>
        <dbReference type="Proteomes" id="UP001069090"/>
    </source>
</evidence>
<gene>
    <name evidence="1" type="ORF">O0V09_07860</name>
</gene>